<evidence type="ECO:0000259" key="2">
    <source>
        <dbReference type="Pfam" id="PF13590"/>
    </source>
</evidence>
<evidence type="ECO:0000313" key="4">
    <source>
        <dbReference type="Proteomes" id="UP000682802"/>
    </source>
</evidence>
<feature type="signal peptide" evidence="1">
    <location>
        <begin position="1"/>
        <end position="21"/>
    </location>
</feature>
<sequence length="230" mass="26128">MKKINYIVLALASLFSITSCNTNDEYPDQVSDYDTVITNKNSDYNDSFSTAKTFSVPNYVVHIGEDSSEGYQLTSTDEIIINETILEMKAAGYTFIQENETDKPDLVVLPYSFDNTVVGSVTAWPTYGDWGDYWGGYWGGYWGWNDMYPMGGYYPFYGYPMTSYYSYDQGTVILEMVDNRKAVMEDGENQVPVIWQGILNGTETNLVDNQNRIKSGIDQMFIQSPYILAD</sequence>
<proteinExistence type="predicted"/>
<accession>A0ABX8GRX6</accession>
<dbReference type="PROSITE" id="PS51257">
    <property type="entry name" value="PROKAR_LIPOPROTEIN"/>
    <property type="match status" value="1"/>
</dbReference>
<dbReference type="Pfam" id="PF13590">
    <property type="entry name" value="DUF4136"/>
    <property type="match status" value="1"/>
</dbReference>
<protein>
    <submittedName>
        <fullName evidence="3">DUF4136 domain-containing protein</fullName>
    </submittedName>
</protein>
<organism evidence="3 4">
    <name type="scientific">Flammeovirga kamogawensis</name>
    <dbReference type="NCBI Taxonomy" id="373891"/>
    <lineage>
        <taxon>Bacteria</taxon>
        <taxon>Pseudomonadati</taxon>
        <taxon>Bacteroidota</taxon>
        <taxon>Cytophagia</taxon>
        <taxon>Cytophagales</taxon>
        <taxon>Flammeovirgaceae</taxon>
        <taxon>Flammeovirga</taxon>
    </lineage>
</organism>
<feature type="domain" description="DUF4136" evidence="2">
    <location>
        <begin position="41"/>
        <end position="226"/>
    </location>
</feature>
<gene>
    <name evidence="3" type="ORF">KM029_11655</name>
</gene>
<evidence type="ECO:0000256" key="1">
    <source>
        <dbReference type="SAM" id="SignalP"/>
    </source>
</evidence>
<name>A0ABX8GRX6_9BACT</name>
<feature type="chain" id="PRO_5046327252" evidence="1">
    <location>
        <begin position="22"/>
        <end position="230"/>
    </location>
</feature>
<dbReference type="InterPro" id="IPR025411">
    <property type="entry name" value="DUF4136"/>
</dbReference>
<evidence type="ECO:0000313" key="3">
    <source>
        <dbReference type="EMBL" id="QWG06017.1"/>
    </source>
</evidence>
<dbReference type="Gene3D" id="3.30.160.670">
    <property type="match status" value="1"/>
</dbReference>
<reference evidence="3 4" key="1">
    <citation type="submission" date="2021-05" db="EMBL/GenBank/DDBJ databases">
        <title>Comparative genomic studies on the polysaccharide-degrading batcterial strains of the Flammeovirga genus.</title>
        <authorList>
            <person name="Zewei F."/>
            <person name="Zheng Z."/>
            <person name="Yu L."/>
            <person name="Ruyue G."/>
            <person name="Yanhong M."/>
            <person name="Yuanyuan C."/>
            <person name="Jingyan G."/>
            <person name="Wenjun H."/>
        </authorList>
    </citation>
    <scope>NUCLEOTIDE SEQUENCE [LARGE SCALE GENOMIC DNA]</scope>
    <source>
        <strain evidence="3 4">YS10</strain>
    </source>
</reference>
<keyword evidence="4" id="KW-1185">Reference proteome</keyword>
<dbReference type="RefSeq" id="WP_144073449.1">
    <property type="nucleotide sequence ID" value="NZ_CP076128.1"/>
</dbReference>
<dbReference type="EMBL" id="CP076128">
    <property type="protein sequence ID" value="QWG06017.1"/>
    <property type="molecule type" value="Genomic_DNA"/>
</dbReference>
<keyword evidence="1" id="KW-0732">Signal</keyword>
<dbReference type="Proteomes" id="UP000682802">
    <property type="component" value="Chromosome 1"/>
</dbReference>